<evidence type="ECO:0000256" key="7">
    <source>
        <dbReference type="ARBA" id="ARBA00022989"/>
    </source>
</evidence>
<evidence type="ECO:0000256" key="4">
    <source>
        <dbReference type="ARBA" id="ARBA00022481"/>
    </source>
</evidence>
<evidence type="ECO:0000259" key="12">
    <source>
        <dbReference type="Pfam" id="PF12019"/>
    </source>
</evidence>
<reference evidence="13 14" key="2">
    <citation type="journal article" date="2021" name="Int. J. Syst. Evol. Microbiol.">
        <title>Isolation and Polyphasic Characterization of Desulfuromonas versatilis sp. Nov., an Electrogenic Bacteria Capable of Versatile Metabolism Isolated from a Graphene Oxide-Reducing Enrichment Culture.</title>
        <authorList>
            <person name="Xie L."/>
            <person name="Yoshida N."/>
            <person name="Ishii S."/>
            <person name="Meng L."/>
        </authorList>
    </citation>
    <scope>NUCLEOTIDE SEQUENCE [LARGE SCALE GENOMIC DNA]</scope>
    <source>
        <strain evidence="13 14">NIT-T3</strain>
    </source>
</reference>
<keyword evidence="4" id="KW-0488">Methylation</keyword>
<feature type="domain" description="General secretion pathway GspH" evidence="12">
    <location>
        <begin position="48"/>
        <end position="167"/>
    </location>
</feature>
<evidence type="ECO:0000313" key="13">
    <source>
        <dbReference type="EMBL" id="BCR07007.1"/>
    </source>
</evidence>
<evidence type="ECO:0000256" key="5">
    <source>
        <dbReference type="ARBA" id="ARBA00022519"/>
    </source>
</evidence>
<sequence>MGAFGSRASQRGFTLLEMLVALGLIAICLAFATPYFRGMMENSRVRTTAQSIFSAFQKARSEAVRLNSDVVISFVKTAEGTTGGYEVFLDDGAGTGTAGNLSRDGSEGSFTGVVTVEQGVDLYEADFDGNTATGFTSRGLPLDGRSGQVAVKNDRGRNLTIVLSPAGAVRIR</sequence>
<organism evidence="13 14">
    <name type="scientific">Desulfuromonas versatilis</name>
    <dbReference type="NCBI Taxonomy" id="2802975"/>
    <lineage>
        <taxon>Bacteria</taxon>
        <taxon>Pseudomonadati</taxon>
        <taxon>Thermodesulfobacteriota</taxon>
        <taxon>Desulfuromonadia</taxon>
        <taxon>Desulfuromonadales</taxon>
        <taxon>Desulfuromonadaceae</taxon>
        <taxon>Desulfuromonas</taxon>
    </lineage>
</organism>
<dbReference type="NCBIfam" id="TIGR02532">
    <property type="entry name" value="IV_pilin_GFxxxE"/>
    <property type="match status" value="1"/>
</dbReference>
<keyword evidence="8 11" id="KW-0472">Membrane</keyword>
<dbReference type="InterPro" id="IPR045584">
    <property type="entry name" value="Pilin-like"/>
</dbReference>
<evidence type="ECO:0000256" key="9">
    <source>
        <dbReference type="ARBA" id="ARBA00025772"/>
    </source>
</evidence>
<dbReference type="InterPro" id="IPR012902">
    <property type="entry name" value="N_methyl_site"/>
</dbReference>
<accession>A0ABN6E431</accession>
<evidence type="ECO:0000256" key="6">
    <source>
        <dbReference type="ARBA" id="ARBA00022692"/>
    </source>
</evidence>
<protein>
    <recommendedName>
        <fullName evidence="2">Type II secretion system protein H</fullName>
    </recommendedName>
    <alternativeName>
        <fullName evidence="10">General secretion pathway protein H</fullName>
    </alternativeName>
</protein>
<comment type="similarity">
    <text evidence="9">Belongs to the GSP H family.</text>
</comment>
<dbReference type="InterPro" id="IPR022346">
    <property type="entry name" value="T2SS_GspH"/>
</dbReference>
<feature type="transmembrane region" description="Helical" evidence="11">
    <location>
        <begin position="12"/>
        <end position="36"/>
    </location>
</feature>
<keyword evidence="7 11" id="KW-1133">Transmembrane helix</keyword>
<dbReference type="EMBL" id="AP024355">
    <property type="protein sequence ID" value="BCR07007.1"/>
    <property type="molecule type" value="Genomic_DNA"/>
</dbReference>
<dbReference type="Pfam" id="PF12019">
    <property type="entry name" value="GspH"/>
    <property type="match status" value="1"/>
</dbReference>
<dbReference type="Proteomes" id="UP001319827">
    <property type="component" value="Chromosome"/>
</dbReference>
<evidence type="ECO:0000256" key="3">
    <source>
        <dbReference type="ARBA" id="ARBA00022475"/>
    </source>
</evidence>
<keyword evidence="3" id="KW-1003">Cell membrane</keyword>
<reference evidence="13 14" key="1">
    <citation type="journal article" date="2016" name="C (Basel)">
        <title>Selective Growth of and Electricity Production by Marine Exoelectrogenic Bacteria in Self-Aggregated Hydrogel of Microbially Reduced Graphene Oxide.</title>
        <authorList>
            <person name="Yoshida N."/>
            <person name="Goto Y."/>
            <person name="Miyata Y."/>
        </authorList>
    </citation>
    <scope>NUCLEOTIDE SEQUENCE [LARGE SCALE GENOMIC DNA]</scope>
    <source>
        <strain evidence="13 14">NIT-T3</strain>
    </source>
</reference>
<evidence type="ECO:0000256" key="1">
    <source>
        <dbReference type="ARBA" id="ARBA00004377"/>
    </source>
</evidence>
<name>A0ABN6E431_9BACT</name>
<evidence type="ECO:0000256" key="8">
    <source>
        <dbReference type="ARBA" id="ARBA00023136"/>
    </source>
</evidence>
<evidence type="ECO:0000313" key="14">
    <source>
        <dbReference type="Proteomes" id="UP001319827"/>
    </source>
</evidence>
<comment type="subcellular location">
    <subcellularLocation>
        <location evidence="1">Cell inner membrane</location>
        <topology evidence="1">Single-pass membrane protein</topology>
    </subcellularLocation>
</comment>
<evidence type="ECO:0000256" key="2">
    <source>
        <dbReference type="ARBA" id="ARBA00021549"/>
    </source>
</evidence>
<dbReference type="RefSeq" id="WP_221250377.1">
    <property type="nucleotide sequence ID" value="NZ_AP024355.1"/>
</dbReference>
<dbReference type="SUPFAM" id="SSF54523">
    <property type="entry name" value="Pili subunits"/>
    <property type="match status" value="1"/>
</dbReference>
<evidence type="ECO:0000256" key="11">
    <source>
        <dbReference type="SAM" id="Phobius"/>
    </source>
</evidence>
<keyword evidence="14" id="KW-1185">Reference proteome</keyword>
<dbReference type="Pfam" id="PF07963">
    <property type="entry name" value="N_methyl"/>
    <property type="match status" value="1"/>
</dbReference>
<gene>
    <name evidence="13" type="ORF">DESUT3_40760</name>
</gene>
<keyword evidence="5" id="KW-0997">Cell inner membrane</keyword>
<evidence type="ECO:0000256" key="10">
    <source>
        <dbReference type="ARBA" id="ARBA00030775"/>
    </source>
</evidence>
<proteinExistence type="inferred from homology"/>
<dbReference type="Gene3D" id="3.55.40.10">
    <property type="entry name" value="minor pseudopilin epsh domain"/>
    <property type="match status" value="1"/>
</dbReference>
<keyword evidence="6 11" id="KW-0812">Transmembrane</keyword>